<dbReference type="PANTHER" id="PTHR44267">
    <property type="entry name" value="WD REPEAT-CONTAINING PROTEIN 43"/>
    <property type="match status" value="1"/>
</dbReference>
<reference evidence="6 7" key="1">
    <citation type="submission" date="2024-07" db="EMBL/GenBank/DDBJ databases">
        <title>Chromosome-level genome assembly of the water stick insect Ranatra chinensis (Heteroptera: Nepidae).</title>
        <authorList>
            <person name="Liu X."/>
        </authorList>
    </citation>
    <scope>NUCLEOTIDE SEQUENCE [LARGE SCALE GENOMIC DNA]</scope>
    <source>
        <strain evidence="6">Cailab_2021Rc</strain>
        <tissue evidence="6">Muscle</tissue>
    </source>
</reference>
<dbReference type="AlphaFoldDB" id="A0ABD0YYY5"/>
<dbReference type="Proteomes" id="UP001558652">
    <property type="component" value="Unassembled WGS sequence"/>
</dbReference>
<accession>A0ABD0YYY5</accession>
<dbReference type="InterPro" id="IPR036322">
    <property type="entry name" value="WD40_repeat_dom_sf"/>
</dbReference>
<evidence type="ECO:0000259" key="5">
    <source>
        <dbReference type="Pfam" id="PF04003"/>
    </source>
</evidence>
<dbReference type="EMBL" id="JBFDAA010000010">
    <property type="protein sequence ID" value="KAL1124439.1"/>
    <property type="molecule type" value="Genomic_DNA"/>
</dbReference>
<evidence type="ECO:0000256" key="4">
    <source>
        <dbReference type="PROSITE-ProRule" id="PRU00221"/>
    </source>
</evidence>
<evidence type="ECO:0000313" key="6">
    <source>
        <dbReference type="EMBL" id="KAL1124439.1"/>
    </source>
</evidence>
<comment type="caution">
    <text evidence="6">The sequence shown here is derived from an EMBL/GenBank/DDBJ whole genome shotgun (WGS) entry which is preliminary data.</text>
</comment>
<dbReference type="InterPro" id="IPR001680">
    <property type="entry name" value="WD40_rpt"/>
</dbReference>
<sequence length="552" mass="60187">MNRDLIGFSECGKHFAYCGQDGKLKVWDAVTGVLKQEYVPNVHLSYPCTTLVWITFAKSSVLPWKSRKRKLEGKAKKVIALGTLKGSIALYSLSEGNVVVNLDASHSPVNSISWSKNAGLFSLSGGVVAHWDLASKSVKSKWKCGKKAENISQLVVSDDGELCVTAGYGLQLWQVKTQTLLKSFIGHAGQVMSLALVANNYVLSSAENDREISAWSLTTDSEHPVARFALSDSLSCQMSVTEESNGCIHLAGVTKSGSLHVYHQQLNGQCKKAIKPSTTVEIATDKAESSVQPIPVVGAYFVSPTSVSIAYGYLPKFSFESVDVREGCDKHIYLVRSESRKPVVNNLKVEETISEDVEYVNGSVKRKLDDDPIDVPMEERLGNLCIDQTEGSSMKPSPHNMAQLLVQGLESKDKSLLESVLFRREPQVISDTVSRLPLRALGPLIKELTNLLQGKTLVSMLATAWLKCVLATHAGQLLSDTRTQSSLAGLHSLVESRLTVLPPLASLSGRLDLLLNQLEQPTATQSSAGFDPLVVYQDEGMGTFYCLIHIYT</sequence>
<name>A0ABD0YYY5_9HEMI</name>
<comment type="subcellular location">
    <subcellularLocation>
        <location evidence="1">Nucleus</location>
    </subcellularLocation>
</comment>
<proteinExistence type="inferred from homology"/>
<dbReference type="SMART" id="SM00320">
    <property type="entry name" value="WD40"/>
    <property type="match status" value="3"/>
</dbReference>
<dbReference type="InterPro" id="IPR052414">
    <property type="entry name" value="U3_snoRNA-assoc_WDR"/>
</dbReference>
<keyword evidence="2" id="KW-0539">Nucleus</keyword>
<feature type="repeat" description="WD" evidence="4">
    <location>
        <begin position="184"/>
        <end position="225"/>
    </location>
</feature>
<dbReference type="Pfam" id="PF04003">
    <property type="entry name" value="Utp12"/>
    <property type="match status" value="1"/>
</dbReference>
<keyword evidence="7" id="KW-1185">Reference proteome</keyword>
<feature type="domain" description="Small-subunit processome Utp12" evidence="5">
    <location>
        <begin position="413"/>
        <end position="515"/>
    </location>
</feature>
<protein>
    <recommendedName>
        <fullName evidence="5">Small-subunit processome Utp12 domain-containing protein</fullName>
    </recommendedName>
</protein>
<evidence type="ECO:0000256" key="1">
    <source>
        <dbReference type="ARBA" id="ARBA00004123"/>
    </source>
</evidence>
<gene>
    <name evidence="6" type="ORF">AAG570_001067</name>
</gene>
<organism evidence="6 7">
    <name type="scientific">Ranatra chinensis</name>
    <dbReference type="NCBI Taxonomy" id="642074"/>
    <lineage>
        <taxon>Eukaryota</taxon>
        <taxon>Metazoa</taxon>
        <taxon>Ecdysozoa</taxon>
        <taxon>Arthropoda</taxon>
        <taxon>Hexapoda</taxon>
        <taxon>Insecta</taxon>
        <taxon>Pterygota</taxon>
        <taxon>Neoptera</taxon>
        <taxon>Paraneoptera</taxon>
        <taxon>Hemiptera</taxon>
        <taxon>Heteroptera</taxon>
        <taxon>Panheteroptera</taxon>
        <taxon>Nepomorpha</taxon>
        <taxon>Nepidae</taxon>
        <taxon>Ranatrinae</taxon>
        <taxon>Ranatra</taxon>
    </lineage>
</organism>
<dbReference type="InterPro" id="IPR015943">
    <property type="entry name" value="WD40/YVTN_repeat-like_dom_sf"/>
</dbReference>
<dbReference type="Pfam" id="PF00400">
    <property type="entry name" value="WD40"/>
    <property type="match status" value="2"/>
</dbReference>
<dbReference type="PROSITE" id="PS50082">
    <property type="entry name" value="WD_REPEATS_2"/>
    <property type="match status" value="1"/>
</dbReference>
<evidence type="ECO:0000256" key="3">
    <source>
        <dbReference type="ARBA" id="ARBA00038335"/>
    </source>
</evidence>
<dbReference type="GO" id="GO:0005634">
    <property type="term" value="C:nucleus"/>
    <property type="evidence" value="ECO:0007669"/>
    <property type="project" value="UniProtKB-SubCell"/>
</dbReference>
<evidence type="ECO:0000256" key="2">
    <source>
        <dbReference type="ARBA" id="ARBA00023242"/>
    </source>
</evidence>
<dbReference type="InterPro" id="IPR007148">
    <property type="entry name" value="SSU_processome_Utp12"/>
</dbReference>
<dbReference type="Gene3D" id="2.130.10.10">
    <property type="entry name" value="YVTN repeat-like/Quinoprotein amine dehydrogenase"/>
    <property type="match status" value="2"/>
</dbReference>
<dbReference type="SUPFAM" id="SSF50978">
    <property type="entry name" value="WD40 repeat-like"/>
    <property type="match status" value="1"/>
</dbReference>
<evidence type="ECO:0000313" key="7">
    <source>
        <dbReference type="Proteomes" id="UP001558652"/>
    </source>
</evidence>
<keyword evidence="4" id="KW-0853">WD repeat</keyword>
<comment type="similarity">
    <text evidence="3">Belongs to the UTP5 family.</text>
</comment>
<dbReference type="PANTHER" id="PTHR44267:SF1">
    <property type="entry name" value="WD REPEAT-CONTAINING PROTEIN 43"/>
    <property type="match status" value="1"/>
</dbReference>